<reference evidence="12 13" key="1">
    <citation type="submission" date="2020-08" db="EMBL/GenBank/DDBJ databases">
        <title>Genome sequencing of Purple Non-Sulfur Bacteria from various extreme environments.</title>
        <authorList>
            <person name="Mayer M."/>
        </authorList>
    </citation>
    <scope>NUCLEOTIDE SEQUENCE [LARGE SCALE GENOMIC DNA]</scope>
    <source>
        <strain evidence="12 13">JA135</strain>
    </source>
</reference>
<dbReference type="Pfam" id="PF04442">
    <property type="entry name" value="CtaG_Cox11"/>
    <property type="match status" value="1"/>
</dbReference>
<evidence type="ECO:0000256" key="7">
    <source>
        <dbReference type="ARBA" id="ARBA00022989"/>
    </source>
</evidence>
<keyword evidence="7 10" id="KW-1133">Transmembrane helix</keyword>
<keyword evidence="5 10" id="KW-0812">Transmembrane</keyword>
<name>A0A7W6WL92_9PROT</name>
<feature type="topological domain" description="Periplasmic" evidence="10">
    <location>
        <begin position="36"/>
        <end position="189"/>
    </location>
</feature>
<evidence type="ECO:0000313" key="12">
    <source>
        <dbReference type="EMBL" id="MBB4287176.1"/>
    </source>
</evidence>
<keyword evidence="10" id="KW-1003">Cell membrane</keyword>
<evidence type="ECO:0000256" key="11">
    <source>
        <dbReference type="SAM" id="Phobius"/>
    </source>
</evidence>
<comment type="similarity">
    <text evidence="3 10">Belongs to the COX11/CtaG family.</text>
</comment>
<dbReference type="SUPFAM" id="SSF110111">
    <property type="entry name" value="Ctag/Cox11"/>
    <property type="match status" value="1"/>
</dbReference>
<accession>A0A7W6WL92</accession>
<feature type="transmembrane region" description="Helical" evidence="11">
    <location>
        <begin position="17"/>
        <end position="39"/>
    </location>
</feature>
<gene>
    <name evidence="10" type="primary">ctaG</name>
    <name evidence="12" type="ORF">GGD88_002920</name>
</gene>
<proteinExistence type="inferred from homology"/>
<dbReference type="FunFam" id="2.60.370.10:FF:000001">
    <property type="entry name" value="COX11 cytochrome c oxidase assembly homolog"/>
    <property type="match status" value="1"/>
</dbReference>
<dbReference type="GO" id="GO:0005886">
    <property type="term" value="C:plasma membrane"/>
    <property type="evidence" value="ECO:0007669"/>
    <property type="project" value="UniProtKB-SubCell"/>
</dbReference>
<dbReference type="GO" id="GO:0008535">
    <property type="term" value="P:respiratory chain complex IV assembly"/>
    <property type="evidence" value="ECO:0007669"/>
    <property type="project" value="UniProtKB-UniRule"/>
</dbReference>
<evidence type="ECO:0000256" key="2">
    <source>
        <dbReference type="ARBA" id="ARBA00004382"/>
    </source>
</evidence>
<evidence type="ECO:0000256" key="10">
    <source>
        <dbReference type="HAMAP-Rule" id="MF_00155"/>
    </source>
</evidence>
<dbReference type="Gene3D" id="2.60.370.10">
    <property type="entry name" value="Ctag/Cox11"/>
    <property type="match status" value="1"/>
</dbReference>
<evidence type="ECO:0000313" key="13">
    <source>
        <dbReference type="Proteomes" id="UP000555728"/>
    </source>
</evidence>
<dbReference type="Proteomes" id="UP000555728">
    <property type="component" value="Unassembled WGS sequence"/>
</dbReference>
<dbReference type="InterPro" id="IPR007533">
    <property type="entry name" value="Cyt_c_oxidase_assmbl_CtaG"/>
</dbReference>
<evidence type="ECO:0000256" key="1">
    <source>
        <dbReference type="ARBA" id="ARBA00004007"/>
    </source>
</evidence>
<comment type="caution">
    <text evidence="12">The sequence shown here is derived from an EMBL/GenBank/DDBJ whole genome shotgun (WGS) entry which is preliminary data.</text>
</comment>
<dbReference type="EMBL" id="JACIGI010000029">
    <property type="protein sequence ID" value="MBB4287176.1"/>
    <property type="molecule type" value="Genomic_DNA"/>
</dbReference>
<keyword evidence="9 10" id="KW-0472">Membrane</keyword>
<evidence type="ECO:0000256" key="6">
    <source>
        <dbReference type="ARBA" id="ARBA00022968"/>
    </source>
</evidence>
<dbReference type="PANTHER" id="PTHR21320">
    <property type="entry name" value="CYTOCHROME C OXIDASE ASSEMBLY PROTEIN COX11-RELATED"/>
    <property type="match status" value="1"/>
</dbReference>
<sequence>MDPSADRRPAARANVRIGLVLGGVALGMVGLAFAAVPLYRVFCQVTGYGGTPQVAADGADAGASAAVPADAPPITVRFDANVNPELPWRFRPNDRAVTVSLGEQALSSYHAVNTADRAITGTATFNVTPAKVARYFTKVDCFCFTRQRLEPGQAVDMPVLFYIDPALLDDVRARDVRTITLSYTFYGAT</sequence>
<keyword evidence="8 10" id="KW-0186">Copper</keyword>
<comment type="function">
    <text evidence="1 10">Exerts its effect at some terminal stage of cytochrome c oxidase synthesis, probably by being involved in the insertion of the copper B into subunit I.</text>
</comment>
<evidence type="ECO:0000256" key="3">
    <source>
        <dbReference type="ARBA" id="ARBA00009620"/>
    </source>
</evidence>
<dbReference type="RefSeq" id="WP_184436658.1">
    <property type="nucleotide sequence ID" value="NZ_JACIGI010000029.1"/>
</dbReference>
<comment type="subcellular location">
    <subcellularLocation>
        <location evidence="2 10">Cell inner membrane</location>
        <topology evidence="2 10">Single-pass type II membrane protein</topology>
        <orientation evidence="2 10">Periplasmic side</orientation>
    </subcellularLocation>
</comment>
<dbReference type="PANTHER" id="PTHR21320:SF3">
    <property type="entry name" value="CYTOCHROME C OXIDASE ASSEMBLY PROTEIN COX11, MITOCHONDRIAL-RELATED"/>
    <property type="match status" value="1"/>
</dbReference>
<dbReference type="InterPro" id="IPR023471">
    <property type="entry name" value="CtaG/Cox11_dom_sf"/>
</dbReference>
<dbReference type="PIRSF" id="PIRSF005413">
    <property type="entry name" value="COX11"/>
    <property type="match status" value="1"/>
</dbReference>
<evidence type="ECO:0000256" key="5">
    <source>
        <dbReference type="ARBA" id="ARBA00022692"/>
    </source>
</evidence>
<evidence type="ECO:0000256" key="9">
    <source>
        <dbReference type="ARBA" id="ARBA00023136"/>
    </source>
</evidence>
<dbReference type="NCBIfam" id="NF003465">
    <property type="entry name" value="PRK05089.1"/>
    <property type="match status" value="1"/>
</dbReference>
<keyword evidence="13" id="KW-1185">Reference proteome</keyword>
<keyword evidence="6 10" id="KW-0735">Signal-anchor</keyword>
<protein>
    <recommendedName>
        <fullName evidence="4 10">Cytochrome c oxidase assembly protein CtaG</fullName>
    </recommendedName>
</protein>
<evidence type="ECO:0000256" key="4">
    <source>
        <dbReference type="ARBA" id="ARBA00015384"/>
    </source>
</evidence>
<feature type="topological domain" description="Cytoplasmic" evidence="10">
    <location>
        <begin position="1"/>
        <end position="12"/>
    </location>
</feature>
<keyword evidence="10" id="KW-0997">Cell inner membrane</keyword>
<dbReference type="AlphaFoldDB" id="A0A7W6WL92"/>
<dbReference type="GO" id="GO:0005507">
    <property type="term" value="F:copper ion binding"/>
    <property type="evidence" value="ECO:0007669"/>
    <property type="project" value="InterPro"/>
</dbReference>
<organism evidence="12 13">
    <name type="scientific">Roseospira goensis</name>
    <dbReference type="NCBI Taxonomy" id="391922"/>
    <lineage>
        <taxon>Bacteria</taxon>
        <taxon>Pseudomonadati</taxon>
        <taxon>Pseudomonadota</taxon>
        <taxon>Alphaproteobacteria</taxon>
        <taxon>Rhodospirillales</taxon>
        <taxon>Rhodospirillaceae</taxon>
        <taxon>Roseospira</taxon>
    </lineage>
</organism>
<evidence type="ECO:0000256" key="8">
    <source>
        <dbReference type="ARBA" id="ARBA00023008"/>
    </source>
</evidence>
<dbReference type="HAMAP" id="MF_00155">
    <property type="entry name" value="CtaG"/>
    <property type="match status" value="1"/>
</dbReference>